<gene>
    <name evidence="2" type="ORF">GCM10017577_20210</name>
</gene>
<comment type="caution">
    <text evidence="2">The sequence shown here is derived from an EMBL/GenBank/DDBJ whole genome shotgun (WGS) entry which is preliminary data.</text>
</comment>
<feature type="region of interest" description="Disordered" evidence="1">
    <location>
        <begin position="1"/>
        <end position="107"/>
    </location>
</feature>
<dbReference type="EMBL" id="BSFQ01000006">
    <property type="protein sequence ID" value="GLL10880.1"/>
    <property type="molecule type" value="Genomic_DNA"/>
</dbReference>
<keyword evidence="3" id="KW-1185">Reference proteome</keyword>
<evidence type="ECO:0000313" key="3">
    <source>
        <dbReference type="Proteomes" id="UP001143463"/>
    </source>
</evidence>
<feature type="compositionally biased region" description="Low complexity" evidence="1">
    <location>
        <begin position="74"/>
        <end position="84"/>
    </location>
</feature>
<accession>A0A9W6L2D4</accession>
<reference evidence="2" key="2">
    <citation type="submission" date="2023-01" db="EMBL/GenBank/DDBJ databases">
        <authorList>
            <person name="Sun Q."/>
            <person name="Evtushenko L."/>
        </authorList>
    </citation>
    <scope>NUCLEOTIDE SEQUENCE</scope>
    <source>
        <strain evidence="2">VKM Ac-1069</strain>
    </source>
</reference>
<dbReference type="Proteomes" id="UP001143463">
    <property type="component" value="Unassembled WGS sequence"/>
</dbReference>
<feature type="compositionally biased region" description="Gly residues" evidence="1">
    <location>
        <begin position="93"/>
        <end position="103"/>
    </location>
</feature>
<protein>
    <submittedName>
        <fullName evidence="2">Uncharacterized protein</fullName>
    </submittedName>
</protein>
<reference evidence="2" key="1">
    <citation type="journal article" date="2014" name="Int. J. Syst. Evol. Microbiol.">
        <title>Complete genome sequence of Corynebacterium casei LMG S-19264T (=DSM 44701T), isolated from a smear-ripened cheese.</title>
        <authorList>
            <consortium name="US DOE Joint Genome Institute (JGI-PGF)"/>
            <person name="Walter F."/>
            <person name="Albersmeier A."/>
            <person name="Kalinowski J."/>
            <person name="Ruckert C."/>
        </authorList>
    </citation>
    <scope>NUCLEOTIDE SEQUENCE</scope>
    <source>
        <strain evidence="2">VKM Ac-1069</strain>
    </source>
</reference>
<proteinExistence type="predicted"/>
<evidence type="ECO:0000313" key="2">
    <source>
        <dbReference type="EMBL" id="GLL10880.1"/>
    </source>
</evidence>
<dbReference type="AlphaFoldDB" id="A0A9W6L2D4"/>
<feature type="compositionally biased region" description="Low complexity" evidence="1">
    <location>
        <begin position="9"/>
        <end position="24"/>
    </location>
</feature>
<name>A0A9W6L2D4_9PSEU</name>
<organism evidence="2 3">
    <name type="scientific">Pseudonocardia halophobica</name>
    <dbReference type="NCBI Taxonomy" id="29401"/>
    <lineage>
        <taxon>Bacteria</taxon>
        <taxon>Bacillati</taxon>
        <taxon>Actinomycetota</taxon>
        <taxon>Actinomycetes</taxon>
        <taxon>Pseudonocardiales</taxon>
        <taxon>Pseudonocardiaceae</taxon>
        <taxon>Pseudonocardia</taxon>
    </lineage>
</organism>
<feature type="compositionally biased region" description="Basic and acidic residues" evidence="1">
    <location>
        <begin position="30"/>
        <end position="54"/>
    </location>
</feature>
<sequence>MVGDDEHPAAPVGGAPDPEADAGGAQHGPEQPRVRPDEKDRQGDEQECDQRGEPACDAEGGPRIGPAPGGGEAVGAAGRAGRPGRSVRDGREAGVGGVEGAEGCGRKVLRGCGNRAPEAQGCGERVRGPLAYCSPGEARGRFAHCSPRKKRR</sequence>
<evidence type="ECO:0000256" key="1">
    <source>
        <dbReference type="SAM" id="MobiDB-lite"/>
    </source>
</evidence>